<name>S4MKF8_9ACTN</name>
<dbReference type="Gene3D" id="2.30.110.10">
    <property type="entry name" value="Electron Transport, Fmn-binding Protein, Chain A"/>
    <property type="match status" value="1"/>
</dbReference>
<keyword evidence="2" id="KW-0560">Oxidoreductase</keyword>
<gene>
    <name evidence="4" type="ORF">STAFG_6831</name>
</gene>
<comment type="similarity">
    <text evidence="1">Belongs to the non-flavoprotein flavin reductase family.</text>
</comment>
<dbReference type="Proteomes" id="UP000015001">
    <property type="component" value="Unassembled WGS sequence"/>
</dbReference>
<dbReference type="SUPFAM" id="SSF50475">
    <property type="entry name" value="FMN-binding split barrel"/>
    <property type="match status" value="1"/>
</dbReference>
<evidence type="ECO:0000259" key="3">
    <source>
        <dbReference type="SMART" id="SM00903"/>
    </source>
</evidence>
<evidence type="ECO:0000256" key="2">
    <source>
        <dbReference type="ARBA" id="ARBA00023002"/>
    </source>
</evidence>
<keyword evidence="5" id="KW-1185">Reference proteome</keyword>
<dbReference type="GO" id="GO:0010181">
    <property type="term" value="F:FMN binding"/>
    <property type="evidence" value="ECO:0007669"/>
    <property type="project" value="InterPro"/>
</dbReference>
<dbReference type="EMBL" id="AOPY01001582">
    <property type="protein sequence ID" value="EPJ36080.1"/>
    <property type="molecule type" value="Genomic_DNA"/>
</dbReference>
<dbReference type="InterPro" id="IPR050268">
    <property type="entry name" value="NADH-dep_flavin_reductase"/>
</dbReference>
<dbReference type="InterPro" id="IPR012349">
    <property type="entry name" value="Split_barrel_FMN-bd"/>
</dbReference>
<dbReference type="InterPro" id="IPR002563">
    <property type="entry name" value="Flavin_Rdtase-like_dom"/>
</dbReference>
<dbReference type="AlphaFoldDB" id="S4MKF8"/>
<protein>
    <submittedName>
        <fullName evidence="4">Putative Flavin-dependent monooxygenase, reductase subunit HsaB</fullName>
    </submittedName>
</protein>
<feature type="domain" description="Flavin reductase like" evidence="3">
    <location>
        <begin position="18"/>
        <end position="161"/>
    </location>
</feature>
<comment type="caution">
    <text evidence="4">The sequence shown here is derived from an EMBL/GenBank/DDBJ whole genome shotgun (WGS) entry which is preliminary data.</text>
</comment>
<sequence>MSPLVTTPSDPAELRQAFGCFPSGVTALCALDSGAPVGMAASTFTPVSLEPPLVSVCVQDTSSTWPRLRKQCRLGLSVLAEGQDLICRSLAGRDGNRFSDVDWEAIEDGSVYVHGAGLWLDCSVRSEFPGGDHTIVVLEIHGLKAEPDREPLVFHGSRFRRLAV</sequence>
<dbReference type="PATRIC" id="fig|1283301.3.peg.6782"/>
<accession>S4MKF8</accession>
<keyword evidence="4" id="KW-0503">Monooxygenase</keyword>
<evidence type="ECO:0000313" key="5">
    <source>
        <dbReference type="Proteomes" id="UP000015001"/>
    </source>
</evidence>
<evidence type="ECO:0000256" key="1">
    <source>
        <dbReference type="ARBA" id="ARBA00008898"/>
    </source>
</evidence>
<dbReference type="GO" id="GO:0042602">
    <property type="term" value="F:riboflavin reductase (NADPH) activity"/>
    <property type="evidence" value="ECO:0007669"/>
    <property type="project" value="TreeGrafter"/>
</dbReference>
<dbReference type="PANTHER" id="PTHR30466">
    <property type="entry name" value="FLAVIN REDUCTASE"/>
    <property type="match status" value="1"/>
</dbReference>
<dbReference type="GO" id="GO:0004497">
    <property type="term" value="F:monooxygenase activity"/>
    <property type="evidence" value="ECO:0007669"/>
    <property type="project" value="UniProtKB-KW"/>
</dbReference>
<dbReference type="Pfam" id="PF01613">
    <property type="entry name" value="Flavin_Reduct"/>
    <property type="match status" value="1"/>
</dbReference>
<dbReference type="PANTHER" id="PTHR30466:SF11">
    <property type="entry name" value="FLAVIN-DEPENDENT MONOOXYGENASE, REDUCTASE SUBUNIT HSAB"/>
    <property type="match status" value="1"/>
</dbReference>
<dbReference type="OrthoDB" id="9792858at2"/>
<evidence type="ECO:0000313" key="4">
    <source>
        <dbReference type="EMBL" id="EPJ36080.1"/>
    </source>
</evidence>
<dbReference type="SMART" id="SM00903">
    <property type="entry name" value="Flavin_Reduct"/>
    <property type="match status" value="1"/>
</dbReference>
<proteinExistence type="inferred from homology"/>
<dbReference type="HOGENOM" id="CLU_059021_1_3_11"/>
<organism evidence="4 5">
    <name type="scientific">Streptomyces afghaniensis 772</name>
    <dbReference type="NCBI Taxonomy" id="1283301"/>
    <lineage>
        <taxon>Bacteria</taxon>
        <taxon>Bacillati</taxon>
        <taxon>Actinomycetota</taxon>
        <taxon>Actinomycetes</taxon>
        <taxon>Kitasatosporales</taxon>
        <taxon>Streptomycetaceae</taxon>
        <taxon>Streptomyces</taxon>
    </lineage>
</organism>
<dbReference type="RefSeq" id="WP_020275681.1">
    <property type="nucleotide sequence ID" value="NZ_KE354350.1"/>
</dbReference>
<reference evidence="4 5" key="1">
    <citation type="submission" date="2013-02" db="EMBL/GenBank/DDBJ databases">
        <title>Draft Genome Sequence of Streptomyces afghaniensis, Which Produces Compounds of the Julimycin B-Complex.</title>
        <authorList>
            <person name="Gruening B.A."/>
            <person name="Praeg A."/>
            <person name="Erxleben A."/>
            <person name="Guenther S."/>
            <person name="Fiedler H.-P."/>
            <person name="Goodfellow M."/>
            <person name="Mueller M."/>
        </authorList>
    </citation>
    <scope>NUCLEOTIDE SEQUENCE [LARGE SCALE GENOMIC DNA]</scope>
    <source>
        <strain evidence="4 5">772</strain>
    </source>
</reference>